<comment type="caution">
    <text evidence="1">The sequence shown here is derived from an EMBL/GenBank/DDBJ whole genome shotgun (WGS) entry which is preliminary data.</text>
</comment>
<proteinExistence type="predicted"/>
<evidence type="ECO:0000313" key="1">
    <source>
        <dbReference type="EMBL" id="OYO16536.1"/>
    </source>
</evidence>
<sequence length="80" mass="8426">MASVSRMVSFGRHPAAPRHPALLEVEREFVDASVPGARLGHVVTAGAEEYARNRFAPMSGDAITRAAERLEAAGVPGLEG</sequence>
<gene>
    <name evidence="1" type="ORF">CGZ93_17370</name>
</gene>
<organism evidence="1 2">
    <name type="scientific">Enemella dayhoffiae</name>
    <dbReference type="NCBI Taxonomy" id="2016507"/>
    <lineage>
        <taxon>Bacteria</taxon>
        <taxon>Bacillati</taxon>
        <taxon>Actinomycetota</taxon>
        <taxon>Actinomycetes</taxon>
        <taxon>Propionibacteriales</taxon>
        <taxon>Propionibacteriaceae</taxon>
        <taxon>Enemella</taxon>
    </lineage>
</organism>
<dbReference type="AlphaFoldDB" id="A0A255GPP2"/>
<keyword evidence="2" id="KW-1185">Reference proteome</keyword>
<dbReference type="Proteomes" id="UP000216311">
    <property type="component" value="Unassembled WGS sequence"/>
</dbReference>
<evidence type="ECO:0000313" key="2">
    <source>
        <dbReference type="Proteomes" id="UP000216311"/>
    </source>
</evidence>
<accession>A0A255GPP2</accession>
<name>A0A255GPP2_9ACTN</name>
<reference evidence="1 2" key="1">
    <citation type="submission" date="2017-07" db="EMBL/GenBank/DDBJ databases">
        <title>Draft whole genome sequences of clinical Proprionibacteriaceae strains.</title>
        <authorList>
            <person name="Bernier A.-M."/>
            <person name="Bernard K."/>
            <person name="Domingo M.-C."/>
        </authorList>
    </citation>
    <scope>NUCLEOTIDE SEQUENCE [LARGE SCALE GENOMIC DNA]</scope>
    <source>
        <strain evidence="1 2">NML 130396</strain>
    </source>
</reference>
<dbReference type="OrthoDB" id="4850044at2"/>
<dbReference type="RefSeq" id="WP_141211269.1">
    <property type="nucleotide sequence ID" value="NZ_NMVQ01000047.1"/>
</dbReference>
<protein>
    <submittedName>
        <fullName evidence="1">Uncharacterized protein</fullName>
    </submittedName>
</protein>
<dbReference type="EMBL" id="NMVQ01000047">
    <property type="protein sequence ID" value="OYO16536.1"/>
    <property type="molecule type" value="Genomic_DNA"/>
</dbReference>